<protein>
    <submittedName>
        <fullName evidence="1">Uncharacterized protein</fullName>
    </submittedName>
</protein>
<evidence type="ECO:0000313" key="1">
    <source>
        <dbReference type="EMBL" id="KAG9478438.1"/>
    </source>
</evidence>
<evidence type="ECO:0000313" key="2">
    <source>
        <dbReference type="Proteomes" id="UP000770717"/>
    </source>
</evidence>
<sequence length="80" mass="9198">MKKCLMLMRTANSKYFLGTGIYTVMIQIERHRPLHSPAGYTKMECRNISIYRYTGTSRLVDSFHLNTGRSSSQTELQCSS</sequence>
<dbReference type="AlphaFoldDB" id="A0A8J6F0A7"/>
<name>A0A8J6F0A7_ELECQ</name>
<gene>
    <name evidence="1" type="ORF">GDO78_013453</name>
</gene>
<keyword evidence="2" id="KW-1185">Reference proteome</keyword>
<proteinExistence type="predicted"/>
<comment type="caution">
    <text evidence="1">The sequence shown here is derived from an EMBL/GenBank/DDBJ whole genome shotgun (WGS) entry which is preliminary data.</text>
</comment>
<dbReference type="EMBL" id="WNTK01000009">
    <property type="protein sequence ID" value="KAG9478438.1"/>
    <property type="molecule type" value="Genomic_DNA"/>
</dbReference>
<dbReference type="Proteomes" id="UP000770717">
    <property type="component" value="Unassembled WGS sequence"/>
</dbReference>
<accession>A0A8J6F0A7</accession>
<organism evidence="1 2">
    <name type="scientific">Eleutherodactylus coqui</name>
    <name type="common">Puerto Rican coqui</name>
    <dbReference type="NCBI Taxonomy" id="57060"/>
    <lineage>
        <taxon>Eukaryota</taxon>
        <taxon>Metazoa</taxon>
        <taxon>Chordata</taxon>
        <taxon>Craniata</taxon>
        <taxon>Vertebrata</taxon>
        <taxon>Euteleostomi</taxon>
        <taxon>Amphibia</taxon>
        <taxon>Batrachia</taxon>
        <taxon>Anura</taxon>
        <taxon>Neobatrachia</taxon>
        <taxon>Hyloidea</taxon>
        <taxon>Eleutherodactylidae</taxon>
        <taxon>Eleutherodactylinae</taxon>
        <taxon>Eleutherodactylus</taxon>
        <taxon>Eleutherodactylus</taxon>
    </lineage>
</organism>
<reference evidence="1" key="1">
    <citation type="thesis" date="2020" institute="ProQuest LLC" country="789 East Eisenhower Parkway, Ann Arbor, MI, USA">
        <title>Comparative Genomics and Chromosome Evolution.</title>
        <authorList>
            <person name="Mudd A.B."/>
        </authorList>
    </citation>
    <scope>NUCLEOTIDE SEQUENCE</scope>
    <source>
        <strain evidence="1">HN-11 Male</strain>
        <tissue evidence="1">Kidney and liver</tissue>
    </source>
</reference>